<protein>
    <submittedName>
        <fullName evidence="2">Uncharacterized protein</fullName>
    </submittedName>
</protein>
<proteinExistence type="predicted"/>
<keyword evidence="1" id="KW-1133">Transmembrane helix</keyword>
<name>A0ABY7V845_9GAMM</name>
<sequence length="308" mass="33868">MANNHQSSSSLTAKELQRQYQIADLLTANQHTFIQMSSQEFIELVLSIKKLQGLTDLQAMDWLVLRLNDAHFNQHWQEQRSTFKGLSSYIPVTLDVKALTALAAEMQRSGNMFSKYQVKTYSGKAHIIFKGYPALRQHLTGTRYLASNPKVIQLGVGKLGAMSSIKGGFIISLIVSAAFHSIEQLLDEEKTWHYFVAGISVDASIALGSTAIAGALVSMAVGTATMVTIGPLIAVVLIGSMIAYGANVLIDTNKLTLQFAHLLRQAETNFNGNISSVKNKINQIHKQSNEDPLGFMQRLFAIPQFRGL</sequence>
<organism evidence="2 3">
    <name type="scientific">Thalassomonas haliotis</name>
    <dbReference type="NCBI Taxonomy" id="485448"/>
    <lineage>
        <taxon>Bacteria</taxon>
        <taxon>Pseudomonadati</taxon>
        <taxon>Pseudomonadota</taxon>
        <taxon>Gammaproteobacteria</taxon>
        <taxon>Alteromonadales</taxon>
        <taxon>Colwelliaceae</taxon>
        <taxon>Thalassomonas</taxon>
    </lineage>
</organism>
<evidence type="ECO:0000256" key="1">
    <source>
        <dbReference type="SAM" id="Phobius"/>
    </source>
</evidence>
<evidence type="ECO:0000313" key="2">
    <source>
        <dbReference type="EMBL" id="WDE09547.1"/>
    </source>
</evidence>
<reference evidence="2 3" key="1">
    <citation type="journal article" date="2022" name="Mar. Drugs">
        <title>Bioassay-Guided Fractionation Leads to the Detection of Cholic Acid Generated by the Rare Thalassomonas sp.</title>
        <authorList>
            <person name="Pheiffer F."/>
            <person name="Schneider Y.K."/>
            <person name="Hansen E.H."/>
            <person name="Andersen J.H."/>
            <person name="Isaksson J."/>
            <person name="Busche T."/>
            <person name="R C."/>
            <person name="Kalinowski J."/>
            <person name="Zyl L.V."/>
            <person name="Trindade M."/>
        </authorList>
    </citation>
    <scope>NUCLEOTIDE SEQUENCE [LARGE SCALE GENOMIC DNA]</scope>
    <source>
        <strain evidence="2 3">A5K-61T</strain>
    </source>
</reference>
<keyword evidence="1" id="KW-0472">Membrane</keyword>
<feature type="transmembrane region" description="Helical" evidence="1">
    <location>
        <begin position="229"/>
        <end position="250"/>
    </location>
</feature>
<feature type="transmembrane region" description="Helical" evidence="1">
    <location>
        <begin position="192"/>
        <end position="217"/>
    </location>
</feature>
<dbReference type="Proteomes" id="UP001215231">
    <property type="component" value="Chromosome"/>
</dbReference>
<accession>A0ABY7V845</accession>
<dbReference type="EMBL" id="CP059693">
    <property type="protein sequence ID" value="WDE09547.1"/>
    <property type="molecule type" value="Genomic_DNA"/>
</dbReference>
<evidence type="ECO:0000313" key="3">
    <source>
        <dbReference type="Proteomes" id="UP001215231"/>
    </source>
</evidence>
<keyword evidence="3" id="KW-1185">Reference proteome</keyword>
<gene>
    <name evidence="2" type="ORF">H3N35_14495</name>
</gene>
<keyword evidence="1" id="KW-0812">Transmembrane</keyword>
<feature type="transmembrane region" description="Helical" evidence="1">
    <location>
        <begin position="168"/>
        <end position="186"/>
    </location>
</feature>
<dbReference type="RefSeq" id="WP_274049499.1">
    <property type="nucleotide sequence ID" value="NZ_CP059693.1"/>
</dbReference>